<dbReference type="PANTHER" id="PTHR24321:SF8">
    <property type="entry name" value="ESTRADIOL 17-BETA-DEHYDROGENASE 8-RELATED"/>
    <property type="match status" value="1"/>
</dbReference>
<reference evidence="3" key="1">
    <citation type="submission" date="2020-05" db="EMBL/GenBank/DDBJ databases">
        <authorList>
            <person name="Chiriac C."/>
            <person name="Salcher M."/>
            <person name="Ghai R."/>
            <person name="Kavagutti S V."/>
        </authorList>
    </citation>
    <scope>NUCLEOTIDE SEQUENCE</scope>
</reference>
<dbReference type="EMBL" id="CAEZWM010000222">
    <property type="protein sequence ID" value="CAB4670351.1"/>
    <property type="molecule type" value="Genomic_DNA"/>
</dbReference>
<dbReference type="Pfam" id="PF13561">
    <property type="entry name" value="adh_short_C2"/>
    <property type="match status" value="1"/>
</dbReference>
<name>A0A6J6M860_9ZZZZ</name>
<dbReference type="SUPFAM" id="SSF51735">
    <property type="entry name" value="NAD(P)-binding Rossmann-fold domains"/>
    <property type="match status" value="1"/>
</dbReference>
<proteinExistence type="inferred from homology"/>
<evidence type="ECO:0000256" key="2">
    <source>
        <dbReference type="ARBA" id="ARBA00023002"/>
    </source>
</evidence>
<dbReference type="PANTHER" id="PTHR24321">
    <property type="entry name" value="DEHYDROGENASES, SHORT CHAIN"/>
    <property type="match status" value="1"/>
</dbReference>
<organism evidence="3">
    <name type="scientific">freshwater metagenome</name>
    <dbReference type="NCBI Taxonomy" id="449393"/>
    <lineage>
        <taxon>unclassified sequences</taxon>
        <taxon>metagenomes</taxon>
        <taxon>ecological metagenomes</taxon>
    </lineage>
</organism>
<dbReference type="Gene3D" id="3.40.50.720">
    <property type="entry name" value="NAD(P)-binding Rossmann-like Domain"/>
    <property type="match status" value="1"/>
</dbReference>
<comment type="similarity">
    <text evidence="1">Belongs to the short-chain dehydrogenases/reductases (SDR) family.</text>
</comment>
<evidence type="ECO:0000313" key="3">
    <source>
        <dbReference type="EMBL" id="CAB4670351.1"/>
    </source>
</evidence>
<dbReference type="InterPro" id="IPR002347">
    <property type="entry name" value="SDR_fam"/>
</dbReference>
<protein>
    <submittedName>
        <fullName evidence="3">Unannotated protein</fullName>
    </submittedName>
</protein>
<dbReference type="AlphaFoldDB" id="A0A6J6M860"/>
<dbReference type="GO" id="GO:0016491">
    <property type="term" value="F:oxidoreductase activity"/>
    <property type="evidence" value="ECO:0007669"/>
    <property type="project" value="UniProtKB-KW"/>
</dbReference>
<evidence type="ECO:0000256" key="1">
    <source>
        <dbReference type="ARBA" id="ARBA00006484"/>
    </source>
</evidence>
<dbReference type="InterPro" id="IPR036291">
    <property type="entry name" value="NAD(P)-bd_dom_sf"/>
</dbReference>
<dbReference type="PRINTS" id="PR00081">
    <property type="entry name" value="GDHRDH"/>
</dbReference>
<keyword evidence="2" id="KW-0560">Oxidoreductase</keyword>
<gene>
    <name evidence="3" type="ORF">UFOPK2242_01423</name>
</gene>
<accession>A0A6J6M860</accession>
<sequence>MTQCTIAVSGVSSGRGDALRARLQAQGDRVIGIDLHGAEVNADLSKVEGRLAAIEGVRELLDGALDGVASVAGVGPHLESPLVVAVNFFGALALIDGLFPLLKMSERAACVAVSSNSITLDPTVRADLVDACVAGDEALALSIAGDVAGNTAYASSKLAVARAIRRRTTLWGEAGVRLNAIAPGPFASALLDASRADETLGPLVDLVPIPLGRQGRADEVAAPIAWLLSDEASWVHGSLLFVDGGTDALIRPNAI</sequence>